<dbReference type="PANTHER" id="PTHR35841">
    <property type="entry name" value="PHOSPHONATES-BINDING PERIPLASMIC PROTEIN"/>
    <property type="match status" value="1"/>
</dbReference>
<dbReference type="PANTHER" id="PTHR35841:SF1">
    <property type="entry name" value="PHOSPHONATES-BINDING PERIPLASMIC PROTEIN"/>
    <property type="match status" value="1"/>
</dbReference>
<accession>A0AB38P6S7</accession>
<dbReference type="Proteomes" id="UP000306327">
    <property type="component" value="Unassembled WGS sequence"/>
</dbReference>
<dbReference type="Pfam" id="PF12974">
    <property type="entry name" value="Phosphonate-bd"/>
    <property type="match status" value="1"/>
</dbReference>
<dbReference type="SUPFAM" id="SSF53850">
    <property type="entry name" value="Periplasmic binding protein-like II"/>
    <property type="match status" value="1"/>
</dbReference>
<evidence type="ECO:0000313" key="1">
    <source>
        <dbReference type="EMBL" id="TKK20880.1"/>
    </source>
</evidence>
<organism evidence="1 2">
    <name type="scientific">Enterobacter cancerogenus</name>
    <dbReference type="NCBI Taxonomy" id="69218"/>
    <lineage>
        <taxon>Bacteria</taxon>
        <taxon>Pseudomonadati</taxon>
        <taxon>Pseudomonadota</taxon>
        <taxon>Gammaproteobacteria</taxon>
        <taxon>Enterobacterales</taxon>
        <taxon>Enterobacteriaceae</taxon>
        <taxon>Enterobacter</taxon>
        <taxon>Enterobacter cloacae complex</taxon>
    </lineage>
</organism>
<dbReference type="AlphaFoldDB" id="A0AB38P6S7"/>
<sequence>MSRPVAFPMYDIDRDNTEALTRAVIALLQERGVATGDVTPEPPPDDLLAHWQQPGLLLSQTCGYPLMTALPQVQVVGCFHYAAPGCEGLHYRSFLVVRDEDKHCQLADYRHRRAVYNSADSQSGYNALMKRVAPLAVNGHFFSDATASGSHRQSLIRLKQGAGDIAAIDCVTWALLQRHEPQLRAGLSIIDHTPLTPGLPLITGRDTPADRLFALRDALHTLVSAEHYRAICEGALIQGFSAVTRQPYHELFGWREDAAASGVILR</sequence>
<dbReference type="EMBL" id="QGAL01000002">
    <property type="protein sequence ID" value="TKK20880.1"/>
    <property type="molecule type" value="Genomic_DNA"/>
</dbReference>
<dbReference type="RefSeq" id="WP_137272533.1">
    <property type="nucleotide sequence ID" value="NZ_QGAL01000002.1"/>
</dbReference>
<dbReference type="Gene3D" id="3.40.190.10">
    <property type="entry name" value="Periplasmic binding protein-like II"/>
    <property type="match status" value="1"/>
</dbReference>
<proteinExistence type="predicted"/>
<evidence type="ECO:0000313" key="2">
    <source>
        <dbReference type="Proteomes" id="UP000306327"/>
    </source>
</evidence>
<reference evidence="1 2" key="1">
    <citation type="journal article" date="2019" name="Sci. Rep.">
        <title>Differences in resource use lead to coexistence of seed-transmitted microbial populations.</title>
        <authorList>
            <person name="Torres-Cortes G."/>
            <person name="Garcia B.J."/>
            <person name="Compant S."/>
            <person name="Rezki S."/>
            <person name="Jones P."/>
            <person name="Preveaux A."/>
            <person name="Briand M."/>
            <person name="Roulet A."/>
            <person name="Bouchez O."/>
            <person name="Jacobson D."/>
            <person name="Barret M."/>
        </authorList>
    </citation>
    <scope>NUCLEOTIDE SEQUENCE [LARGE SCALE GENOMIC DNA]</scope>
    <source>
        <strain evidence="1 2">CFBP13530</strain>
    </source>
</reference>
<gene>
    <name evidence="1" type="ORF">EcCFBP13530_10185</name>
</gene>
<protein>
    <submittedName>
        <fullName evidence="1">Phosphate ABC transporter substrate-binding protein</fullName>
    </submittedName>
</protein>
<name>A0AB38P6S7_9ENTR</name>
<comment type="caution">
    <text evidence="1">The sequence shown here is derived from an EMBL/GenBank/DDBJ whole genome shotgun (WGS) entry which is preliminary data.</text>
</comment>